<sequence length="97" mass="11407">MKKNTKKQLNLKKQHLINMMKADEDLGLYGEPKQETLEEEILSKIKFVLLVNNDAQAIRFLEQYAEFQKERLCDSEVIQRIRASKSDAEARRIIKTI</sequence>
<name>A0A6J5MPG3_9CAUD</name>
<accession>A0A6J5MPG3</accession>
<proteinExistence type="predicted"/>
<gene>
    <name evidence="1" type="ORF">UFOVP516_34</name>
</gene>
<evidence type="ECO:0000313" key="1">
    <source>
        <dbReference type="EMBL" id="CAB4147557.1"/>
    </source>
</evidence>
<protein>
    <submittedName>
        <fullName evidence="1">Uncharacterized protein</fullName>
    </submittedName>
</protein>
<dbReference type="EMBL" id="LR796480">
    <property type="protein sequence ID" value="CAB4147557.1"/>
    <property type="molecule type" value="Genomic_DNA"/>
</dbReference>
<reference evidence="1" key="1">
    <citation type="submission" date="2020-04" db="EMBL/GenBank/DDBJ databases">
        <authorList>
            <person name="Chiriac C."/>
            <person name="Salcher M."/>
            <person name="Ghai R."/>
            <person name="Kavagutti S V."/>
        </authorList>
    </citation>
    <scope>NUCLEOTIDE SEQUENCE</scope>
</reference>
<organism evidence="1">
    <name type="scientific">uncultured Caudovirales phage</name>
    <dbReference type="NCBI Taxonomy" id="2100421"/>
    <lineage>
        <taxon>Viruses</taxon>
        <taxon>Duplodnaviria</taxon>
        <taxon>Heunggongvirae</taxon>
        <taxon>Uroviricota</taxon>
        <taxon>Caudoviricetes</taxon>
        <taxon>Peduoviridae</taxon>
        <taxon>Maltschvirus</taxon>
        <taxon>Maltschvirus maltsch</taxon>
    </lineage>
</organism>